<dbReference type="EMBL" id="JAPDNT010000001">
    <property type="protein sequence ID" value="MCW3473446.1"/>
    <property type="molecule type" value="Genomic_DNA"/>
</dbReference>
<reference evidence="2" key="2">
    <citation type="submission" date="2022-10" db="EMBL/GenBank/DDBJ databases">
        <authorList>
            <person name="Trinh H.N."/>
        </authorList>
    </citation>
    <scope>NUCLEOTIDE SEQUENCE</scope>
    <source>
        <strain evidence="2">RN2-1</strain>
    </source>
</reference>
<name>A0AA42CEF1_9PROT</name>
<feature type="compositionally biased region" description="Pro residues" evidence="1">
    <location>
        <begin position="17"/>
        <end position="28"/>
    </location>
</feature>
<dbReference type="RefSeq" id="WP_264712018.1">
    <property type="nucleotide sequence ID" value="NZ_JAPDNT010000001.1"/>
</dbReference>
<feature type="region of interest" description="Disordered" evidence="1">
    <location>
        <begin position="15"/>
        <end position="39"/>
    </location>
</feature>
<dbReference type="Proteomes" id="UP001165679">
    <property type="component" value="Unassembled WGS sequence"/>
</dbReference>
<protein>
    <submittedName>
        <fullName evidence="2">Uncharacterized protein</fullName>
    </submittedName>
</protein>
<dbReference type="AlphaFoldDB" id="A0AA42CEF1"/>
<evidence type="ECO:0000256" key="1">
    <source>
        <dbReference type="SAM" id="MobiDB-lite"/>
    </source>
</evidence>
<keyword evidence="3" id="KW-1185">Reference proteome</keyword>
<organism evidence="2 3">
    <name type="scientific">Limobrevibacterium gyesilva</name>
    <dbReference type="NCBI Taxonomy" id="2991712"/>
    <lineage>
        <taxon>Bacteria</taxon>
        <taxon>Pseudomonadati</taxon>
        <taxon>Pseudomonadota</taxon>
        <taxon>Alphaproteobacteria</taxon>
        <taxon>Acetobacterales</taxon>
        <taxon>Acetobacteraceae</taxon>
        <taxon>Limobrevibacterium</taxon>
    </lineage>
</organism>
<comment type="caution">
    <text evidence="2">The sequence shown here is derived from an EMBL/GenBank/DDBJ whole genome shotgun (WGS) entry which is preliminary data.</text>
</comment>
<accession>A0AA42CEF1</accession>
<proteinExistence type="predicted"/>
<evidence type="ECO:0000313" key="3">
    <source>
        <dbReference type="Proteomes" id="UP001165679"/>
    </source>
</evidence>
<reference evidence="2" key="1">
    <citation type="submission" date="2022-09" db="EMBL/GenBank/DDBJ databases">
        <title>Rhodovastum sp. nov. RN2-1 isolated from soil in Seongnam, South Korea.</title>
        <authorList>
            <person name="Le N.T."/>
        </authorList>
    </citation>
    <scope>NUCLEOTIDE SEQUENCE</scope>
    <source>
        <strain evidence="2">RN2-1</strain>
    </source>
</reference>
<sequence length="229" mass="24014">MTEPPSPRVCAVCGTPARPPFRAPPPELAPDLDLRPGEPTRSTLGRWIATCRGCGAAAPDLAALPVEAAAIVRSDAYQAVRATPAAALAFLRWAMLCPPAQRAEALLQAAWAADDAGDDAAARSFRADAAACWGEPASLESALRLVDVLRRADDLVAADARAAGLEAAAPDENSARIVGFQRTLIAAGDTGRHLISSALRPPARMPHVAHGRREPKPGPGRFWKRLFGG</sequence>
<gene>
    <name evidence="2" type="ORF">OL599_02550</name>
</gene>
<evidence type="ECO:0000313" key="2">
    <source>
        <dbReference type="EMBL" id="MCW3473446.1"/>
    </source>
</evidence>